<keyword evidence="2" id="KW-1185">Reference proteome</keyword>
<protein>
    <submittedName>
        <fullName evidence="1">Uncharacterized protein</fullName>
    </submittedName>
</protein>
<evidence type="ECO:0000313" key="1">
    <source>
        <dbReference type="EMBL" id="MCD7462977.1"/>
    </source>
</evidence>
<proteinExistence type="predicted"/>
<dbReference type="EMBL" id="JACEIK010000849">
    <property type="protein sequence ID" value="MCD7462977.1"/>
    <property type="molecule type" value="Genomic_DNA"/>
</dbReference>
<organism evidence="1 2">
    <name type="scientific">Datura stramonium</name>
    <name type="common">Jimsonweed</name>
    <name type="synonym">Common thornapple</name>
    <dbReference type="NCBI Taxonomy" id="4076"/>
    <lineage>
        <taxon>Eukaryota</taxon>
        <taxon>Viridiplantae</taxon>
        <taxon>Streptophyta</taxon>
        <taxon>Embryophyta</taxon>
        <taxon>Tracheophyta</taxon>
        <taxon>Spermatophyta</taxon>
        <taxon>Magnoliopsida</taxon>
        <taxon>eudicotyledons</taxon>
        <taxon>Gunneridae</taxon>
        <taxon>Pentapetalae</taxon>
        <taxon>asterids</taxon>
        <taxon>lamiids</taxon>
        <taxon>Solanales</taxon>
        <taxon>Solanaceae</taxon>
        <taxon>Solanoideae</taxon>
        <taxon>Datureae</taxon>
        <taxon>Datura</taxon>
    </lineage>
</organism>
<evidence type="ECO:0000313" key="2">
    <source>
        <dbReference type="Proteomes" id="UP000823775"/>
    </source>
</evidence>
<reference evidence="1 2" key="1">
    <citation type="journal article" date="2021" name="BMC Genomics">
        <title>Datura genome reveals duplications of psychoactive alkaloid biosynthetic genes and high mutation rate following tissue culture.</title>
        <authorList>
            <person name="Rajewski A."/>
            <person name="Carter-House D."/>
            <person name="Stajich J."/>
            <person name="Litt A."/>
        </authorList>
    </citation>
    <scope>NUCLEOTIDE SEQUENCE [LARGE SCALE GENOMIC DNA]</scope>
    <source>
        <strain evidence="1">AR-01</strain>
    </source>
</reference>
<name>A0ABS8SX74_DATST</name>
<accession>A0ABS8SX74</accession>
<sequence length="158" mass="16614">MAQSTGVGRSRVWLFSGISGGVAVKRERGNGVSMFRRISTVATSSAGRREKNEGEERGTSVACCCANDGGRQYGGAGEGGTVASSLRKEEVRGKGAVGIAWRCSSELMEGRQSSDFNGYVEIKGKSRGTSGGCGLFFFGGLSEKIMKRRGMGVGGCYW</sequence>
<gene>
    <name evidence="1" type="ORF">HAX54_049709</name>
</gene>
<dbReference type="Proteomes" id="UP000823775">
    <property type="component" value="Unassembled WGS sequence"/>
</dbReference>
<comment type="caution">
    <text evidence="1">The sequence shown here is derived from an EMBL/GenBank/DDBJ whole genome shotgun (WGS) entry which is preliminary data.</text>
</comment>